<name>A0A6G4AGC2_9ACTN</name>
<dbReference type="Pfam" id="PF14408">
    <property type="entry name" value="Actino_peptide"/>
    <property type="match status" value="1"/>
</dbReference>
<accession>A0A6G4AGC2</accession>
<evidence type="ECO:0000313" key="2">
    <source>
        <dbReference type="EMBL" id="NEW72486.1"/>
    </source>
</evidence>
<dbReference type="InterPro" id="IPR025843">
    <property type="entry name" value="Actino_peptide"/>
</dbReference>
<feature type="compositionally biased region" description="Basic and acidic residues" evidence="1">
    <location>
        <begin position="58"/>
        <end position="70"/>
    </location>
</feature>
<dbReference type="EMBL" id="JAAIKT010000022">
    <property type="protein sequence ID" value="NEW72486.1"/>
    <property type="molecule type" value="Genomic_DNA"/>
</dbReference>
<dbReference type="Proteomes" id="UP000476310">
    <property type="component" value="Unassembled WGS sequence"/>
</dbReference>
<sequence length="77" mass="8415">MNRMAPLRNGEPSPWRYAGIDPQTQTGRWVDSDGVPTPMELGKHGTSVNTYPPTQVSKDGKMDSDTGHDAEQDEGQS</sequence>
<evidence type="ECO:0000256" key="1">
    <source>
        <dbReference type="SAM" id="MobiDB-lite"/>
    </source>
</evidence>
<feature type="compositionally biased region" description="Polar residues" evidence="1">
    <location>
        <begin position="46"/>
        <end position="57"/>
    </location>
</feature>
<dbReference type="NCBIfam" id="TIGR04186">
    <property type="entry name" value="GRASP_targ"/>
    <property type="match status" value="1"/>
</dbReference>
<feature type="region of interest" description="Disordered" evidence="1">
    <location>
        <begin position="1"/>
        <end position="77"/>
    </location>
</feature>
<reference evidence="2" key="1">
    <citation type="submission" date="2020-02" db="EMBL/GenBank/DDBJ databases">
        <title>A new Streptomyces sp. for controlling soil-borne diseases.</title>
        <authorList>
            <person name="Li X."/>
            <person name="Tian Y."/>
            <person name="Gao K."/>
        </authorList>
    </citation>
    <scope>NUCLEOTIDE SEQUENCE [LARGE SCALE GENOMIC DNA]</scope>
    <source>
        <strain evidence="2">0250</strain>
    </source>
</reference>
<organism evidence="2 3">
    <name type="scientific">Streptomyces rhizosphaericus</name>
    <dbReference type="NCBI Taxonomy" id="114699"/>
    <lineage>
        <taxon>Bacteria</taxon>
        <taxon>Bacillati</taxon>
        <taxon>Actinomycetota</taxon>
        <taxon>Actinomycetes</taxon>
        <taxon>Kitasatosporales</taxon>
        <taxon>Streptomycetaceae</taxon>
        <taxon>Streptomyces</taxon>
        <taxon>Streptomyces violaceusniger group</taxon>
    </lineage>
</organism>
<comment type="caution">
    <text evidence="2">The sequence shown here is derived from an EMBL/GenBank/DDBJ whole genome shotgun (WGS) entry which is preliminary data.</text>
</comment>
<gene>
    <name evidence="2" type="primary">tgmA</name>
    <name evidence="2" type="ORF">G4H13_19255</name>
</gene>
<dbReference type="AlphaFoldDB" id="A0A6G4AGC2"/>
<proteinExistence type="predicted"/>
<protein>
    <submittedName>
        <fullName evidence="2">ATP-grasp-modified RiPP</fullName>
    </submittedName>
</protein>
<evidence type="ECO:0000313" key="3">
    <source>
        <dbReference type="Proteomes" id="UP000476310"/>
    </source>
</evidence>
<dbReference type="RefSeq" id="WP_164429142.1">
    <property type="nucleotide sequence ID" value="NZ_JAAIKT010000022.1"/>
</dbReference>
<keyword evidence="3" id="KW-1185">Reference proteome</keyword>
<dbReference type="InterPro" id="IPR026496">
    <property type="entry name" value="GRASP_targ"/>
</dbReference>